<evidence type="ECO:0000313" key="10">
    <source>
        <dbReference type="Proteomes" id="UP000001554"/>
    </source>
</evidence>
<reference evidence="10" key="1">
    <citation type="journal article" date="2020" name="Nat. Ecol. Evol.">
        <title>Deeply conserved synteny resolves early events in vertebrate evolution.</title>
        <authorList>
            <person name="Simakov O."/>
            <person name="Marletaz F."/>
            <person name="Yue J.X."/>
            <person name="O'Connell B."/>
            <person name="Jenkins J."/>
            <person name="Brandt A."/>
            <person name="Calef R."/>
            <person name="Tung C.H."/>
            <person name="Huang T.K."/>
            <person name="Schmutz J."/>
            <person name="Satoh N."/>
            <person name="Yu J.K."/>
            <person name="Putnam N.H."/>
            <person name="Green R.E."/>
            <person name="Rokhsar D.S."/>
        </authorList>
    </citation>
    <scope>NUCLEOTIDE SEQUENCE [LARGE SCALE GENOMIC DNA]</scope>
    <source>
        <strain evidence="10">S238N-H82</strain>
    </source>
</reference>
<accession>A0A9J7LYT7</accession>
<dbReference type="GO" id="GO:0033981">
    <property type="term" value="F:D-dopachrome decarboxylase activity"/>
    <property type="evidence" value="ECO:0007669"/>
    <property type="project" value="UniProtKB-EC"/>
</dbReference>
<evidence type="ECO:0000256" key="1">
    <source>
        <dbReference type="ARBA" id="ARBA00004496"/>
    </source>
</evidence>
<comment type="function">
    <text evidence="8">Tautomerization of D-dopachrome with decarboxylation to give 5,6-dihydroxyindole (DHI).</text>
</comment>
<dbReference type="InterPro" id="IPR014347">
    <property type="entry name" value="Tautomerase/MIF_sf"/>
</dbReference>
<comment type="subunit">
    <text evidence="3">Homotrimer.</text>
</comment>
<dbReference type="PANTHER" id="PTHR11954:SF22">
    <property type="entry name" value="D-DOPACHROME DECARBOXYLASE"/>
    <property type="match status" value="1"/>
</dbReference>
<keyword evidence="7" id="KW-0456">Lyase</keyword>
<dbReference type="InterPro" id="IPR001398">
    <property type="entry name" value="Macrophage_inhib_fac"/>
</dbReference>
<dbReference type="PANTHER" id="PTHR11954">
    <property type="entry name" value="D-DOPACHROME DECARBOXYLASE"/>
    <property type="match status" value="1"/>
</dbReference>
<evidence type="ECO:0000256" key="3">
    <source>
        <dbReference type="ARBA" id="ARBA00011233"/>
    </source>
</evidence>
<evidence type="ECO:0000256" key="9">
    <source>
        <dbReference type="ARBA" id="ARBA00038884"/>
    </source>
</evidence>
<comment type="subcellular location">
    <subcellularLocation>
        <location evidence="1">Cytoplasm</location>
    </subcellularLocation>
</comment>
<evidence type="ECO:0000256" key="6">
    <source>
        <dbReference type="ARBA" id="ARBA00023101"/>
    </source>
</evidence>
<keyword evidence="5" id="KW-0007">Acetylation</keyword>
<dbReference type="AlphaFoldDB" id="A0A9J7LYT7"/>
<dbReference type="EC" id="4.1.1.84" evidence="9"/>
<evidence type="ECO:0000256" key="5">
    <source>
        <dbReference type="ARBA" id="ARBA00022990"/>
    </source>
</evidence>
<dbReference type="KEGG" id="bfo:118426334"/>
<dbReference type="Gene3D" id="3.30.429.10">
    <property type="entry name" value="Macrophage Migration Inhibitory Factor"/>
    <property type="match status" value="1"/>
</dbReference>
<reference evidence="11" key="2">
    <citation type="submission" date="2025-08" db="UniProtKB">
        <authorList>
            <consortium name="RefSeq"/>
        </authorList>
    </citation>
    <scope>IDENTIFICATION</scope>
    <source>
        <strain evidence="11">S238N-H82</strain>
        <tissue evidence="11">Testes</tissue>
    </source>
</reference>
<name>A0A9J7LYT7_BRAFL</name>
<organism evidence="10 11">
    <name type="scientific">Branchiostoma floridae</name>
    <name type="common">Florida lancelet</name>
    <name type="synonym">Amphioxus</name>
    <dbReference type="NCBI Taxonomy" id="7739"/>
    <lineage>
        <taxon>Eukaryota</taxon>
        <taxon>Metazoa</taxon>
        <taxon>Chordata</taxon>
        <taxon>Cephalochordata</taxon>
        <taxon>Leptocardii</taxon>
        <taxon>Amphioxiformes</taxon>
        <taxon>Branchiostomatidae</taxon>
        <taxon>Branchiostoma</taxon>
    </lineage>
</organism>
<evidence type="ECO:0000256" key="7">
    <source>
        <dbReference type="ARBA" id="ARBA00023239"/>
    </source>
</evidence>
<evidence type="ECO:0000256" key="8">
    <source>
        <dbReference type="ARBA" id="ARBA00037460"/>
    </source>
</evidence>
<keyword evidence="6" id="KW-0470">Melanin biosynthesis</keyword>
<comment type="similarity">
    <text evidence="2">Belongs to the MIF family.</text>
</comment>
<dbReference type="GO" id="GO:0005737">
    <property type="term" value="C:cytoplasm"/>
    <property type="evidence" value="ECO:0007669"/>
    <property type="project" value="UniProtKB-SubCell"/>
</dbReference>
<gene>
    <name evidence="11" type="primary">LOC118426334</name>
</gene>
<evidence type="ECO:0000256" key="2">
    <source>
        <dbReference type="ARBA" id="ARBA00005851"/>
    </source>
</evidence>
<dbReference type="GO" id="GO:0042438">
    <property type="term" value="P:melanin biosynthetic process"/>
    <property type="evidence" value="ECO:0007669"/>
    <property type="project" value="UniProtKB-KW"/>
</dbReference>
<sequence>MVWCVRICLQGHVRKEGQGSRSAQSSLLDQSSTHRAVLQCEHKNENMPLAHIKTNLSQDQISDDFMKETSQMITELLNAEEGRVVIHVDAGQRMLRAGSFDPYIQFEIADIKSFDDEADKEKYSKAFFDYLSEKLPVKYDRIVVIFHRLEPEDVAIKGTLISTLLKQ</sequence>
<dbReference type="OMA" id="CEHKNEN"/>
<evidence type="ECO:0000313" key="11">
    <source>
        <dbReference type="RefSeq" id="XP_035691541.1"/>
    </source>
</evidence>
<protein>
    <recommendedName>
        <fullName evidence="9">D-dopachrome decarboxylase</fullName>
        <ecNumber evidence="9">4.1.1.84</ecNumber>
    </recommendedName>
</protein>
<proteinExistence type="inferred from homology"/>
<dbReference type="GeneID" id="118426334"/>
<dbReference type="SUPFAM" id="SSF55331">
    <property type="entry name" value="Tautomerase/MIF"/>
    <property type="match status" value="1"/>
</dbReference>
<keyword evidence="4" id="KW-0963">Cytoplasm</keyword>
<dbReference type="Pfam" id="PF01187">
    <property type="entry name" value="MIF"/>
    <property type="match status" value="1"/>
</dbReference>
<dbReference type="RefSeq" id="XP_035691541.1">
    <property type="nucleotide sequence ID" value="XM_035835648.1"/>
</dbReference>
<dbReference type="OrthoDB" id="6080988at2759"/>
<evidence type="ECO:0000256" key="4">
    <source>
        <dbReference type="ARBA" id="ARBA00022490"/>
    </source>
</evidence>
<keyword evidence="10" id="KW-1185">Reference proteome</keyword>
<dbReference type="Proteomes" id="UP000001554">
    <property type="component" value="Chromosome 11"/>
</dbReference>